<comment type="similarity">
    <text evidence="2 8">Belongs to the inorganic phosphate transporter (PiT) (TC 2.A.20) family.</text>
</comment>
<evidence type="ECO:0000256" key="1">
    <source>
        <dbReference type="ARBA" id="ARBA00004141"/>
    </source>
</evidence>
<evidence type="ECO:0000256" key="7">
    <source>
        <dbReference type="ARBA" id="ARBA00023136"/>
    </source>
</evidence>
<feature type="transmembrane region" description="Helical" evidence="8">
    <location>
        <begin position="22"/>
        <end position="42"/>
    </location>
</feature>
<feature type="transmembrane region" description="Helical" evidence="8">
    <location>
        <begin position="133"/>
        <end position="155"/>
    </location>
</feature>
<dbReference type="Proteomes" id="UP001620626">
    <property type="component" value="Unassembled WGS sequence"/>
</dbReference>
<evidence type="ECO:0000256" key="4">
    <source>
        <dbReference type="ARBA" id="ARBA00022592"/>
    </source>
</evidence>
<dbReference type="GO" id="GO:0016020">
    <property type="term" value="C:membrane"/>
    <property type="evidence" value="ECO:0007669"/>
    <property type="project" value="UniProtKB-SubCell"/>
</dbReference>
<protein>
    <recommendedName>
        <fullName evidence="8">Phosphate transporter</fullName>
    </recommendedName>
</protein>
<keyword evidence="5 8" id="KW-0812">Transmembrane</keyword>
<dbReference type="PANTHER" id="PTHR11101:SF67">
    <property type="entry name" value="PHOSPHATE TRANSPORTER"/>
    <property type="match status" value="1"/>
</dbReference>
<feature type="transmembrane region" description="Helical" evidence="8">
    <location>
        <begin position="470"/>
        <end position="494"/>
    </location>
</feature>
<evidence type="ECO:0000256" key="8">
    <source>
        <dbReference type="RuleBase" id="RU363058"/>
    </source>
</evidence>
<feature type="transmembrane region" description="Helical" evidence="8">
    <location>
        <begin position="103"/>
        <end position="126"/>
    </location>
</feature>
<gene>
    <name evidence="9" type="ORF">niasHT_023732</name>
</gene>
<name>A0ABD2K1V8_9BILA</name>
<feature type="transmembrane region" description="Helical" evidence="8">
    <location>
        <begin position="228"/>
        <end position="251"/>
    </location>
</feature>
<feature type="transmembrane region" description="Helical" evidence="8">
    <location>
        <begin position="328"/>
        <end position="348"/>
    </location>
</feature>
<dbReference type="InterPro" id="IPR001204">
    <property type="entry name" value="Phos_transporter"/>
</dbReference>
<reference evidence="9 10" key="1">
    <citation type="submission" date="2024-10" db="EMBL/GenBank/DDBJ databases">
        <authorList>
            <person name="Kim D."/>
        </authorList>
    </citation>
    <scope>NUCLEOTIDE SEQUENCE [LARGE SCALE GENOMIC DNA]</scope>
    <source>
        <strain evidence="9">BH-2024</strain>
    </source>
</reference>
<feature type="transmembrane region" description="Helical" evidence="8">
    <location>
        <begin position="438"/>
        <end position="458"/>
    </location>
</feature>
<proteinExistence type="inferred from homology"/>
<keyword evidence="4 8" id="KW-0592">Phosphate transport</keyword>
<keyword evidence="3 8" id="KW-0813">Transport</keyword>
<evidence type="ECO:0000256" key="2">
    <source>
        <dbReference type="ARBA" id="ARBA00009916"/>
    </source>
</evidence>
<organism evidence="9 10">
    <name type="scientific">Heterodera trifolii</name>
    <dbReference type="NCBI Taxonomy" id="157864"/>
    <lineage>
        <taxon>Eukaryota</taxon>
        <taxon>Metazoa</taxon>
        <taxon>Ecdysozoa</taxon>
        <taxon>Nematoda</taxon>
        <taxon>Chromadorea</taxon>
        <taxon>Rhabditida</taxon>
        <taxon>Tylenchina</taxon>
        <taxon>Tylenchomorpha</taxon>
        <taxon>Tylenchoidea</taxon>
        <taxon>Heteroderidae</taxon>
        <taxon>Heteroderinae</taxon>
        <taxon>Heterodera</taxon>
    </lineage>
</organism>
<feature type="transmembrane region" description="Helical" evidence="8">
    <location>
        <begin position="198"/>
        <end position="216"/>
    </location>
</feature>
<sequence length="499" mass="54790">MTTVLPILTSTILSLNDFQHQFLWTVIAGFVCSFLLGFGMGANDVANAFGTSVGSKVLTLRKANIMATIMETAGAVLVGYNVVDTVRKSIVEIELYRGAPQDLLVGQVAILGGCACWLLLATIFRLPISSTHAIIGSTLGFTLLMKGNAGIHWSMVTKVAASWVISPILSGSISSIIYMCIDFAVLRRKNPFKCGLRMMPIFYFLCFTFYTFMVVFEGSKVLHLEHIPFWLALLMSIGVGFSAMLIYLFILRPKLIRWIKKNSKNETSKATVIPMTNACAPTVPISPIEKTQQKMAENIRSQPFECSPMGLINWFIPRKDRKEDADTLRLFSIVQIITGCFAGFSHGVKFPFLASDVSHTIAPLVAMLDIYNSQNVLQKGDTPLWMMFYGVSGTCFGFWALGDRVMKTVGKKITEINPCNGFAIEFGMAITVLCASKIGIPISSTHCLIGSVMFVGLIKSGKGVDWRVLLNVALSWLLTLPLSAVFSALIMLALKMAFL</sequence>
<feature type="transmembrane region" description="Helical" evidence="8">
    <location>
        <begin position="384"/>
        <end position="402"/>
    </location>
</feature>
<evidence type="ECO:0000256" key="5">
    <source>
        <dbReference type="ARBA" id="ARBA00022692"/>
    </source>
</evidence>
<comment type="subcellular location">
    <subcellularLocation>
        <location evidence="1 8">Membrane</location>
        <topology evidence="1 8">Multi-pass membrane protein</topology>
    </subcellularLocation>
</comment>
<keyword evidence="10" id="KW-1185">Reference proteome</keyword>
<feature type="transmembrane region" description="Helical" evidence="8">
    <location>
        <begin position="161"/>
        <end position="186"/>
    </location>
</feature>
<feature type="transmembrane region" description="Helical" evidence="8">
    <location>
        <begin position="63"/>
        <end position="83"/>
    </location>
</feature>
<keyword evidence="7 8" id="KW-0472">Membrane</keyword>
<comment type="function">
    <text evidence="8">Sodium-phosphate symporter.</text>
</comment>
<dbReference type="EMBL" id="JBICBT010000849">
    <property type="protein sequence ID" value="KAL3096870.1"/>
    <property type="molecule type" value="Genomic_DNA"/>
</dbReference>
<evidence type="ECO:0000256" key="3">
    <source>
        <dbReference type="ARBA" id="ARBA00022448"/>
    </source>
</evidence>
<keyword evidence="6 8" id="KW-1133">Transmembrane helix</keyword>
<evidence type="ECO:0000313" key="10">
    <source>
        <dbReference type="Proteomes" id="UP001620626"/>
    </source>
</evidence>
<evidence type="ECO:0000256" key="6">
    <source>
        <dbReference type="ARBA" id="ARBA00022989"/>
    </source>
</evidence>
<dbReference type="Pfam" id="PF01384">
    <property type="entry name" value="PHO4"/>
    <property type="match status" value="1"/>
</dbReference>
<evidence type="ECO:0000313" key="9">
    <source>
        <dbReference type="EMBL" id="KAL3096870.1"/>
    </source>
</evidence>
<accession>A0ABD2K1V8</accession>
<dbReference type="AlphaFoldDB" id="A0ABD2K1V8"/>
<comment type="caution">
    <text evidence="9">The sequence shown here is derived from an EMBL/GenBank/DDBJ whole genome shotgun (WGS) entry which is preliminary data.</text>
</comment>
<dbReference type="GO" id="GO:0006817">
    <property type="term" value="P:phosphate ion transport"/>
    <property type="evidence" value="ECO:0007669"/>
    <property type="project" value="UniProtKB-KW"/>
</dbReference>
<dbReference type="PANTHER" id="PTHR11101">
    <property type="entry name" value="PHOSPHATE TRANSPORTER"/>
    <property type="match status" value="1"/>
</dbReference>